<evidence type="ECO:0000313" key="8">
    <source>
        <dbReference type="EnsemblMetazoa" id="MDOA013591-PA"/>
    </source>
</evidence>
<dbReference type="Pfam" id="PF08170">
    <property type="entry name" value="POPLD"/>
    <property type="match status" value="1"/>
</dbReference>
<dbReference type="InterPro" id="IPR055079">
    <property type="entry name" value="POP1_C"/>
</dbReference>
<dbReference type="Proteomes" id="UP001652621">
    <property type="component" value="Unplaced"/>
</dbReference>
<dbReference type="AlphaFoldDB" id="A0A1I8NBQ4"/>
<name>A0A1I8NBQ4_MUSDO</name>
<feature type="domain" description="Pop1 N-terminal" evidence="5">
    <location>
        <begin position="109"/>
        <end position="175"/>
    </location>
</feature>
<feature type="region of interest" description="Disordered" evidence="4">
    <location>
        <begin position="60"/>
        <end position="104"/>
    </location>
</feature>
<feature type="compositionally biased region" description="Basic residues" evidence="4">
    <location>
        <begin position="736"/>
        <end position="749"/>
    </location>
</feature>
<feature type="compositionally biased region" description="Polar residues" evidence="4">
    <location>
        <begin position="83"/>
        <end position="93"/>
    </location>
</feature>
<dbReference type="PANTHER" id="PTHR22731:SF3">
    <property type="entry name" value="RIBONUCLEASES P_MRP PROTEIN SUBUNIT POP1"/>
    <property type="match status" value="1"/>
</dbReference>
<feature type="domain" description="POPLD" evidence="6">
    <location>
        <begin position="525"/>
        <end position="612"/>
    </location>
</feature>
<dbReference type="GO" id="GO:0001682">
    <property type="term" value="P:tRNA 5'-leader removal"/>
    <property type="evidence" value="ECO:0007669"/>
    <property type="project" value="InterPro"/>
</dbReference>
<evidence type="ECO:0000256" key="1">
    <source>
        <dbReference type="ARBA" id="ARBA00004123"/>
    </source>
</evidence>
<feature type="domain" description="POP1 C-terminal" evidence="7">
    <location>
        <begin position="667"/>
        <end position="860"/>
    </location>
</feature>
<dbReference type="VEuPathDB" id="VectorBase:MDOMA2_016876"/>
<dbReference type="GO" id="GO:0000172">
    <property type="term" value="C:ribonuclease MRP complex"/>
    <property type="evidence" value="ECO:0007669"/>
    <property type="project" value="InterPro"/>
</dbReference>
<evidence type="ECO:0000259" key="6">
    <source>
        <dbReference type="Pfam" id="PF08170"/>
    </source>
</evidence>
<dbReference type="RefSeq" id="XP_005189136.1">
    <property type="nucleotide sequence ID" value="XM_005189079.3"/>
</dbReference>
<dbReference type="Pfam" id="PF22770">
    <property type="entry name" value="POP1_C"/>
    <property type="match status" value="1"/>
</dbReference>
<organism evidence="8">
    <name type="scientific">Musca domestica</name>
    <name type="common">House fly</name>
    <dbReference type="NCBI Taxonomy" id="7370"/>
    <lineage>
        <taxon>Eukaryota</taxon>
        <taxon>Metazoa</taxon>
        <taxon>Ecdysozoa</taxon>
        <taxon>Arthropoda</taxon>
        <taxon>Hexapoda</taxon>
        <taxon>Insecta</taxon>
        <taxon>Pterygota</taxon>
        <taxon>Neoptera</taxon>
        <taxon>Endopterygota</taxon>
        <taxon>Diptera</taxon>
        <taxon>Brachycera</taxon>
        <taxon>Muscomorpha</taxon>
        <taxon>Muscoidea</taxon>
        <taxon>Muscidae</taxon>
        <taxon>Musca</taxon>
    </lineage>
</organism>
<sequence length="863" mass="100671">MDERKLEYDSTLGGPVVLGTHMPTYKYAASALQELKELISATKQTTSTKLIFQSLPKHMRRRAMSHHPKRLPRKYRAGHIHQMSKSGKPQQTKRPSRKHRRRPQNLLKEYLRRQRKHQWLETHIWHAKRFHMIEKWGYKLPYASCDKTYRACYRATAEHCLLQDISFHACIEMRGTISRLKEGFDRLTSRECGLSITAKTFVTGRREGCIDVFKDRQYPLNALGKVSFLWRCQEDGDSNDNIPRIVWLWLHPSSYNQILEELIKVFELKSQKTIKVPLKEKKSLEDPVEKQVDAQKQTLQSAKVQRRLQFLTKTQTRRKVPIYQSDDSAVQLKELKDTLNRFRLTGPLSQSVLQRAFKVIDIDDVDCKQNTWICRKIEEGNFSKLHQRQKDFWNMCHKRITSPAELLSNMILGLNVEDPRLNRPQKRTKALITYDVQAFHESSQQLLCDIIPELSSSPLWSEETRNRISDEMLSTHDYCSLRAKHAIVPGKACQFEDSMQPIPVLLVQRPGSQEGDYKRLSYACGWDIIAPAGYGMPIWLSLIMWGARPGGLREFESIARELGTEEHLPDTVGGLQTSGHRYNEMYNKYFRLPPAKRCNYRKFAIVSPFRVPFPQLLRDWDTNGSKCGTPTTDFFVLRDRSKLQELSECLRKCNLYKFPKDLPTGQCLIQVKISMTSRGNPGDFSLICLPNRKDFKKKLKQIKNHNHEPVYVEPLLPDIDEKERKRLRLQHKKQLKRLRGQRVREKRKKQETSTTKVVIRPANTTAMCLQHMRTMCKLWLPENTDTLYSVRKQGTRDCFGYMTTAHFCLTEGNVGGVGYVTVEGLRELLKLCQQCRLKQPQCLIRSTNSRNYRFAVLKINMNV</sequence>
<dbReference type="KEGG" id="mde:101897529"/>
<dbReference type="InterPro" id="IPR012590">
    <property type="entry name" value="POPLD_dom"/>
</dbReference>
<dbReference type="InterPro" id="IPR039182">
    <property type="entry name" value="Pop1"/>
</dbReference>
<gene>
    <name evidence="8" type="primary">101897529</name>
    <name evidence="10" type="synonym">LOC101897529</name>
</gene>
<keyword evidence="2" id="KW-0819">tRNA processing</keyword>
<feature type="domain" description="Pop1 N-terminal" evidence="5">
    <location>
        <begin position="29"/>
        <end position="107"/>
    </location>
</feature>
<keyword evidence="9" id="KW-1185">Reference proteome</keyword>
<dbReference type="EnsemblMetazoa" id="MDOA013591-RA">
    <property type="protein sequence ID" value="MDOA013591-PA"/>
    <property type="gene ID" value="MDOA013591"/>
</dbReference>
<evidence type="ECO:0000313" key="9">
    <source>
        <dbReference type="Proteomes" id="UP001652621"/>
    </source>
</evidence>
<reference evidence="8" key="1">
    <citation type="submission" date="2020-05" db="UniProtKB">
        <authorList>
            <consortium name="EnsemblMetazoa"/>
        </authorList>
    </citation>
    <scope>IDENTIFICATION</scope>
    <source>
        <strain evidence="8">Aabys</strain>
    </source>
</reference>
<comment type="subcellular location">
    <subcellularLocation>
        <location evidence="1">Nucleus</location>
    </subcellularLocation>
</comment>
<feature type="compositionally biased region" description="Basic residues" evidence="4">
    <location>
        <begin position="94"/>
        <end position="103"/>
    </location>
</feature>
<dbReference type="STRING" id="7370.A0A1I8NBQ4"/>
<accession>A0A1I8NBQ4</accession>
<dbReference type="eggNOG" id="KOG3322">
    <property type="taxonomic scope" value="Eukaryota"/>
</dbReference>
<dbReference type="GO" id="GO:0005655">
    <property type="term" value="C:nucleolar ribonuclease P complex"/>
    <property type="evidence" value="ECO:0007669"/>
    <property type="project" value="InterPro"/>
</dbReference>
<evidence type="ECO:0000259" key="7">
    <source>
        <dbReference type="Pfam" id="PF22770"/>
    </source>
</evidence>
<dbReference type="InterPro" id="IPR009723">
    <property type="entry name" value="Pop1_N"/>
</dbReference>
<feature type="compositionally biased region" description="Basic residues" evidence="4">
    <location>
        <begin position="60"/>
        <end position="79"/>
    </location>
</feature>
<protein>
    <submittedName>
        <fullName evidence="10">Ribonucleases P/MRP protein subunit POP1</fullName>
    </submittedName>
</protein>
<dbReference type="Pfam" id="PF06978">
    <property type="entry name" value="POP1_N"/>
    <property type="match status" value="2"/>
</dbReference>
<reference evidence="10" key="2">
    <citation type="submission" date="2025-04" db="UniProtKB">
        <authorList>
            <consortium name="RefSeq"/>
        </authorList>
    </citation>
    <scope>IDENTIFICATION</scope>
    <source>
        <strain evidence="10">Aabys</strain>
    </source>
</reference>
<evidence type="ECO:0000256" key="3">
    <source>
        <dbReference type="ARBA" id="ARBA00023242"/>
    </source>
</evidence>
<keyword evidence="3" id="KW-0539">Nucleus</keyword>
<feature type="region of interest" description="Disordered" evidence="4">
    <location>
        <begin position="736"/>
        <end position="755"/>
    </location>
</feature>
<dbReference type="VEuPathDB" id="VectorBase:MDOA013591"/>
<evidence type="ECO:0000256" key="2">
    <source>
        <dbReference type="ARBA" id="ARBA00022694"/>
    </source>
</evidence>
<dbReference type="OrthoDB" id="442863at2759"/>
<evidence type="ECO:0000256" key="4">
    <source>
        <dbReference type="SAM" id="MobiDB-lite"/>
    </source>
</evidence>
<evidence type="ECO:0000259" key="5">
    <source>
        <dbReference type="Pfam" id="PF06978"/>
    </source>
</evidence>
<dbReference type="PANTHER" id="PTHR22731">
    <property type="entry name" value="RIBONUCLEASES P/MRP PROTEIN SUBUNIT POP1"/>
    <property type="match status" value="1"/>
</dbReference>
<evidence type="ECO:0000313" key="10">
    <source>
        <dbReference type="RefSeq" id="XP_005189136.1"/>
    </source>
</evidence>
<proteinExistence type="predicted"/>